<protein>
    <submittedName>
        <fullName evidence="3">Uncharacterized protein</fullName>
    </submittedName>
</protein>
<sequence length="417" mass="48383">MKKFNKASLVIAPMALMLFSSSLNIPKVMADDNGSWGSKIRNEQEIKMVNDFQNQHTNRELEQIASNNESLIADYLITISNYIENNYNNDVQSNLNKYNNEINKVQNDTKDSIKKSIEDLRNELSHAQIYDINTHFKEINSINEDISDQKLSDIKNNIIDNYKLLIEYTNKSYENLKSQDGLIKTLIPQAKNATKMYEDKSKQTDNSHNLKYEILKDFENSTSDMRNISLPWHFTHYGDLSNSLEKIMSKYVTFEDKIDEVYEMLSPEKDYSNESMDLGAEIIKLKKQLNNINSTPSNYVPVSNNSNVNSNNDELKNELNNAKNNINNIINKNVELSNTTSSLKNEIETLKQQVHELKNNKKSKHKNTKANKRALNQKKKELNKVNKELKKHIRKSNKKKLIQKRNSILKSIKKLNK</sequence>
<keyword evidence="4" id="KW-1185">Reference proteome</keyword>
<keyword evidence="2" id="KW-0732">Signal</keyword>
<proteinExistence type="predicted"/>
<evidence type="ECO:0000313" key="3">
    <source>
        <dbReference type="EMBL" id="TPR24482.1"/>
    </source>
</evidence>
<comment type="caution">
    <text evidence="3">The sequence shown here is derived from an EMBL/GenBank/DDBJ whole genome shotgun (WGS) entry which is preliminary data.</text>
</comment>
<dbReference type="EMBL" id="QUAV01000003">
    <property type="protein sequence ID" value="TPR24482.1"/>
    <property type="molecule type" value="Genomic_DNA"/>
</dbReference>
<evidence type="ECO:0000256" key="1">
    <source>
        <dbReference type="SAM" id="Coils"/>
    </source>
</evidence>
<dbReference type="RefSeq" id="WP_140925913.1">
    <property type="nucleotide sequence ID" value="NZ_QUAU01000003.1"/>
</dbReference>
<evidence type="ECO:0000313" key="4">
    <source>
        <dbReference type="Proteomes" id="UP000777560"/>
    </source>
</evidence>
<feature type="signal peptide" evidence="2">
    <location>
        <begin position="1"/>
        <end position="30"/>
    </location>
</feature>
<keyword evidence="1" id="KW-0175">Coiled coil</keyword>
<reference evidence="3 4" key="1">
    <citation type="submission" date="2018-08" db="EMBL/GenBank/DDBJ databases">
        <title>Comparative genomics of wild bee and flower associated Lactobacillus reveals potential adaptation to the bee host.</title>
        <authorList>
            <person name="Vuong H.Q."/>
            <person name="Mcfrederick Q.S."/>
        </authorList>
    </citation>
    <scope>NUCLEOTIDE SEQUENCE [LARGE SCALE GENOMIC DNA]</scope>
    <source>
        <strain evidence="3 4">HV_13</strain>
    </source>
</reference>
<feature type="coiled-coil region" evidence="1">
    <location>
        <begin position="88"/>
        <end position="123"/>
    </location>
</feature>
<dbReference type="Gene3D" id="1.10.287.1490">
    <property type="match status" value="1"/>
</dbReference>
<organism evidence="3 4">
    <name type="scientific">Apilactobacillus micheneri</name>
    <dbReference type="NCBI Taxonomy" id="1899430"/>
    <lineage>
        <taxon>Bacteria</taxon>
        <taxon>Bacillati</taxon>
        <taxon>Bacillota</taxon>
        <taxon>Bacilli</taxon>
        <taxon>Lactobacillales</taxon>
        <taxon>Lactobacillaceae</taxon>
        <taxon>Apilactobacillus</taxon>
    </lineage>
</organism>
<name>A0ABY2YW04_9LACO</name>
<dbReference type="Proteomes" id="UP000777560">
    <property type="component" value="Unassembled WGS sequence"/>
</dbReference>
<feature type="chain" id="PRO_5047311347" evidence="2">
    <location>
        <begin position="31"/>
        <end position="417"/>
    </location>
</feature>
<evidence type="ECO:0000256" key="2">
    <source>
        <dbReference type="SAM" id="SignalP"/>
    </source>
</evidence>
<accession>A0ABY2YW04</accession>
<feature type="coiled-coil region" evidence="1">
    <location>
        <begin position="305"/>
        <end position="399"/>
    </location>
</feature>
<gene>
    <name evidence="3" type="ORF">DY114_04165</name>
</gene>